<dbReference type="PANTHER" id="PTHR34406">
    <property type="entry name" value="PROTEIN YCEI"/>
    <property type="match status" value="1"/>
</dbReference>
<evidence type="ECO:0000259" key="2">
    <source>
        <dbReference type="SMART" id="SM00867"/>
    </source>
</evidence>
<dbReference type="InterPro" id="IPR036761">
    <property type="entry name" value="TTHA0802/YceI-like_sf"/>
</dbReference>
<feature type="signal peptide" evidence="1">
    <location>
        <begin position="1"/>
        <end position="28"/>
    </location>
</feature>
<sequence>MKSLSFMFARTSAAATVASLSAAPAAVAAAVRSARAAARNIPLTPARLLILGAALLSSAAHAAAVTYDIDPSHTFPSFEADHMGMSYWRGKLNRNAGTIVYDKATGTGTVDIQMELASIDFGLDAMNTWATGKDFFDVEKHPTATFKGRLDGVKAGAPTQVVGELTLNGKTQPMTLTINQLKCMPHPMLKRDFCGADASGSFNRDAFGLSAGKDWGFKMDVNLRIQVEAVAKP</sequence>
<keyword evidence="1" id="KW-0732">Signal</keyword>
<organism evidence="3 4">
    <name type="scientific">Roseateles terrae</name>
    <dbReference type="NCBI Taxonomy" id="431060"/>
    <lineage>
        <taxon>Bacteria</taxon>
        <taxon>Pseudomonadati</taxon>
        <taxon>Pseudomonadota</taxon>
        <taxon>Betaproteobacteria</taxon>
        <taxon>Burkholderiales</taxon>
        <taxon>Sphaerotilaceae</taxon>
        <taxon>Roseateles</taxon>
    </lineage>
</organism>
<dbReference type="RefSeq" id="WP_246409762.1">
    <property type="nucleotide sequence ID" value="NZ_JACHXO010000002.1"/>
</dbReference>
<keyword evidence="4" id="KW-1185">Reference proteome</keyword>
<evidence type="ECO:0000256" key="1">
    <source>
        <dbReference type="SAM" id="SignalP"/>
    </source>
</evidence>
<evidence type="ECO:0000313" key="4">
    <source>
        <dbReference type="Proteomes" id="UP000574369"/>
    </source>
</evidence>
<proteinExistence type="predicted"/>
<gene>
    <name evidence="3" type="ORF">FHS28_001783</name>
</gene>
<feature type="domain" description="Lipid/polyisoprenoid-binding YceI-like" evidence="2">
    <location>
        <begin position="66"/>
        <end position="230"/>
    </location>
</feature>
<comment type="caution">
    <text evidence="3">The sequence shown here is derived from an EMBL/GenBank/DDBJ whole genome shotgun (WGS) entry which is preliminary data.</text>
</comment>
<name>A0ABR6GTB3_9BURK</name>
<protein>
    <submittedName>
        <fullName evidence="3">Polyisoprenoid-binding protein YceI</fullName>
    </submittedName>
</protein>
<accession>A0ABR6GTB3</accession>
<dbReference type="EMBL" id="JACHXO010000002">
    <property type="protein sequence ID" value="MBB3194398.1"/>
    <property type="molecule type" value="Genomic_DNA"/>
</dbReference>
<dbReference type="SMART" id="SM00867">
    <property type="entry name" value="YceI"/>
    <property type="match status" value="1"/>
</dbReference>
<reference evidence="3 4" key="1">
    <citation type="submission" date="2020-08" db="EMBL/GenBank/DDBJ databases">
        <title>Genomic Encyclopedia of Type Strains, Phase III (KMG-III): the genomes of soil and plant-associated and newly described type strains.</title>
        <authorList>
            <person name="Whitman W."/>
        </authorList>
    </citation>
    <scope>NUCLEOTIDE SEQUENCE [LARGE SCALE GENOMIC DNA]</scope>
    <source>
        <strain evidence="3 4">CECT 7247</strain>
    </source>
</reference>
<dbReference type="PANTHER" id="PTHR34406:SF1">
    <property type="entry name" value="PROTEIN YCEI"/>
    <property type="match status" value="1"/>
</dbReference>
<dbReference type="Gene3D" id="2.40.128.110">
    <property type="entry name" value="Lipid/polyisoprenoid-binding, YceI-like"/>
    <property type="match status" value="1"/>
</dbReference>
<dbReference type="InterPro" id="IPR007372">
    <property type="entry name" value="Lipid/polyisoprenoid-bd_YceI"/>
</dbReference>
<evidence type="ECO:0000313" key="3">
    <source>
        <dbReference type="EMBL" id="MBB3194398.1"/>
    </source>
</evidence>
<dbReference type="Proteomes" id="UP000574369">
    <property type="component" value="Unassembled WGS sequence"/>
</dbReference>
<dbReference type="SUPFAM" id="SSF101874">
    <property type="entry name" value="YceI-like"/>
    <property type="match status" value="1"/>
</dbReference>
<feature type="chain" id="PRO_5045910748" evidence="1">
    <location>
        <begin position="29"/>
        <end position="233"/>
    </location>
</feature>
<dbReference type="Pfam" id="PF04264">
    <property type="entry name" value="YceI"/>
    <property type="match status" value="1"/>
</dbReference>